<dbReference type="InterPro" id="IPR055762">
    <property type="entry name" value="DUF7338"/>
</dbReference>
<dbReference type="Pfam" id="PF24027">
    <property type="entry name" value="DUF7338"/>
    <property type="match status" value="1"/>
</dbReference>
<name>A0A0N0XJ75_9NEIS</name>
<evidence type="ECO:0000313" key="1">
    <source>
        <dbReference type="EMBL" id="KPC53039.1"/>
    </source>
</evidence>
<proteinExistence type="predicted"/>
<comment type="caution">
    <text evidence="1">The sequence shown here is derived from an EMBL/GenBank/DDBJ whole genome shotgun (WGS) entry which is preliminary data.</text>
</comment>
<keyword evidence="2" id="KW-1185">Reference proteome</keyword>
<dbReference type="AlphaFoldDB" id="A0A0N0XJ75"/>
<dbReference type="OrthoDB" id="8942901at2"/>
<dbReference type="STRING" id="857265.WG78_11130"/>
<reference evidence="1 2" key="1">
    <citation type="submission" date="2015-07" db="EMBL/GenBank/DDBJ databases">
        <title>Draft genome sequence of the Amantichitinum ursilacus IGB-41, a new chitin-degrading bacterium.</title>
        <authorList>
            <person name="Kirstahler P."/>
            <person name="Guenther M."/>
            <person name="Grumaz C."/>
            <person name="Rupp S."/>
            <person name="Zibek S."/>
            <person name="Sohn K."/>
        </authorList>
    </citation>
    <scope>NUCLEOTIDE SEQUENCE [LARGE SCALE GENOMIC DNA]</scope>
    <source>
        <strain evidence="1 2">IGB-41</strain>
    </source>
</reference>
<accession>A0A0N0XJ75</accession>
<dbReference type="RefSeq" id="WP_053937876.1">
    <property type="nucleotide sequence ID" value="NZ_LAQT01000008.1"/>
</dbReference>
<gene>
    <name evidence="1" type="ORF">WG78_11130</name>
</gene>
<dbReference type="EMBL" id="LAQT01000008">
    <property type="protein sequence ID" value="KPC53039.1"/>
    <property type="molecule type" value="Genomic_DNA"/>
</dbReference>
<organism evidence="1 2">
    <name type="scientific">Amantichitinum ursilacus</name>
    <dbReference type="NCBI Taxonomy" id="857265"/>
    <lineage>
        <taxon>Bacteria</taxon>
        <taxon>Pseudomonadati</taxon>
        <taxon>Pseudomonadota</taxon>
        <taxon>Betaproteobacteria</taxon>
        <taxon>Neisseriales</taxon>
        <taxon>Chitinibacteraceae</taxon>
        <taxon>Amantichitinum</taxon>
    </lineage>
</organism>
<dbReference type="Proteomes" id="UP000037939">
    <property type="component" value="Unassembled WGS sequence"/>
</dbReference>
<protein>
    <submittedName>
        <fullName evidence="1">Uncharacterized protein</fullName>
    </submittedName>
</protein>
<sequence length="168" mass="19141">MPILIWLLLLPLDVLMTFAAYLLAPLLPALATDAGWLPRGLSWFQTPDNPLDGDADFSATHAATPRYMRRVLWLWRNPAYGFAWTVLAARLVDGASFTFAGDPAVQDRPVFKAGWMWLRSGRYWHWYLVWPSFTGRCLRINLGWKLTPDGHNANAMFVCSANPFMRRG</sequence>
<evidence type="ECO:0000313" key="2">
    <source>
        <dbReference type="Proteomes" id="UP000037939"/>
    </source>
</evidence>